<accession>A0A0E9WC20</accession>
<organism evidence="1">
    <name type="scientific">Anguilla anguilla</name>
    <name type="common">European freshwater eel</name>
    <name type="synonym">Muraena anguilla</name>
    <dbReference type="NCBI Taxonomy" id="7936"/>
    <lineage>
        <taxon>Eukaryota</taxon>
        <taxon>Metazoa</taxon>
        <taxon>Chordata</taxon>
        <taxon>Craniata</taxon>
        <taxon>Vertebrata</taxon>
        <taxon>Euteleostomi</taxon>
        <taxon>Actinopterygii</taxon>
        <taxon>Neopterygii</taxon>
        <taxon>Teleostei</taxon>
        <taxon>Anguilliformes</taxon>
        <taxon>Anguillidae</taxon>
        <taxon>Anguilla</taxon>
    </lineage>
</organism>
<dbReference type="AlphaFoldDB" id="A0A0E9WC20"/>
<name>A0A0E9WC20_ANGAN</name>
<dbReference type="EMBL" id="GBXM01020690">
    <property type="protein sequence ID" value="JAH87887.1"/>
    <property type="molecule type" value="Transcribed_RNA"/>
</dbReference>
<reference evidence="1" key="1">
    <citation type="submission" date="2014-11" db="EMBL/GenBank/DDBJ databases">
        <authorList>
            <person name="Amaro Gonzalez C."/>
        </authorList>
    </citation>
    <scope>NUCLEOTIDE SEQUENCE</scope>
</reference>
<proteinExistence type="predicted"/>
<evidence type="ECO:0000313" key="1">
    <source>
        <dbReference type="EMBL" id="JAH87887.1"/>
    </source>
</evidence>
<reference evidence="1" key="2">
    <citation type="journal article" date="2015" name="Fish Shellfish Immunol.">
        <title>Early steps in the European eel (Anguilla anguilla)-Vibrio vulnificus interaction in the gills: Role of the RtxA13 toxin.</title>
        <authorList>
            <person name="Callol A."/>
            <person name="Pajuelo D."/>
            <person name="Ebbesson L."/>
            <person name="Teles M."/>
            <person name="MacKenzie S."/>
            <person name="Amaro C."/>
        </authorList>
    </citation>
    <scope>NUCLEOTIDE SEQUENCE</scope>
</reference>
<sequence>MIHAAFHVKKQSWAALLSLFIKEHPVQFSSVLSVRVNGTSLYKKVPFYLFNNAILKDAILSEDSC</sequence>
<protein>
    <submittedName>
        <fullName evidence="1">Uncharacterized protein</fullName>
    </submittedName>
</protein>